<evidence type="ECO:0000313" key="4">
    <source>
        <dbReference type="WBParaSite" id="TASK_0000120001-mRNA-1"/>
    </source>
</evidence>
<organism evidence="4">
    <name type="scientific">Taenia asiatica</name>
    <name type="common">Asian tapeworm</name>
    <dbReference type="NCBI Taxonomy" id="60517"/>
    <lineage>
        <taxon>Eukaryota</taxon>
        <taxon>Metazoa</taxon>
        <taxon>Spiralia</taxon>
        <taxon>Lophotrochozoa</taxon>
        <taxon>Platyhelminthes</taxon>
        <taxon>Cestoda</taxon>
        <taxon>Eucestoda</taxon>
        <taxon>Cyclophyllidea</taxon>
        <taxon>Taeniidae</taxon>
        <taxon>Taenia</taxon>
    </lineage>
</organism>
<dbReference type="PANTHER" id="PTHR21538">
    <property type="entry name" value="ANILLIN/RHOTEKIN RTKN"/>
    <property type="match status" value="1"/>
</dbReference>
<dbReference type="Proteomes" id="UP000282613">
    <property type="component" value="Unassembled WGS sequence"/>
</dbReference>
<sequence length="696" mass="76341">MWDPKLQEDIERNLKLRDGALRILAVAANTIQRLDAAKTIIVSNSRLVVSMQQLQREKTNEANAAAAISHGDQGLNPPTTSSKHFCTGKATLCLSGTVRFHPQVQCTTASHWIGSSETYAPKNFLVFGDFCFFNFCFSALGIRIPLLWKDTSLTPNASSVLNRLLDPGYNWASATSSGYSPSAVGRQQRPLSTVLSMATVGAMAGGEAFAEVCSAFCIVRVGDQIRETRLLCEVYPGSADLEFDDVLTFENVQPDFECNIEIYGYQALNGQGANSFLRRKSQMDSNSAANRNSVFLGTLTPEYAKDSKTGQRISISSVGPATDCSFTLAARYSAKLADLGERVNAHPLELLSSHSHSSSLYSSSSGINIPSAFPTSEDVLPLFGPICFSLTALPYSVQRPVLSGLLWLRILNVSSKPETAKLYSCELCNQRLYARLIKPDERTISFLKSDREDTDESMGEVRIRSSSSKAVEEPPNKWDIQIKVDPSTEVLDKEPVFRSMPLSLEALTWEERAHLLSKSQQLPRRFLSADPLLSLLASGEESTSSAIDDNRDCQKGGFRSPVARIRSLEEIQVTTSAFLERQMATLHVVSKLCGEEDKVVVEVAAFDPHFFTNTREPEDSVLLSNWLFAMREHIEEQVKWGAEAFGHEVYIPEATSLTKHGTVIRASTIPDLPAASLKALGSTIAEEASASPITVL</sequence>
<reference evidence="2 3" key="2">
    <citation type="submission" date="2018-11" db="EMBL/GenBank/DDBJ databases">
        <authorList>
            <consortium name="Pathogen Informatics"/>
        </authorList>
    </citation>
    <scope>NUCLEOTIDE SEQUENCE [LARGE SCALE GENOMIC DNA]</scope>
</reference>
<dbReference type="AlphaFoldDB" id="A0A0R3VV14"/>
<proteinExistence type="predicted"/>
<dbReference type="GO" id="GO:0000915">
    <property type="term" value="P:actomyosin contractile ring assembly"/>
    <property type="evidence" value="ECO:0007669"/>
    <property type="project" value="TreeGrafter"/>
</dbReference>
<dbReference type="STRING" id="60517.A0A0R3VV14"/>
<reference evidence="4" key="1">
    <citation type="submission" date="2017-02" db="UniProtKB">
        <authorList>
            <consortium name="WormBaseParasite"/>
        </authorList>
    </citation>
    <scope>IDENTIFICATION</scope>
</reference>
<evidence type="ECO:0000313" key="3">
    <source>
        <dbReference type="Proteomes" id="UP000282613"/>
    </source>
</evidence>
<dbReference type="GO" id="GO:0000281">
    <property type="term" value="P:mitotic cytokinesis"/>
    <property type="evidence" value="ECO:0007669"/>
    <property type="project" value="TreeGrafter"/>
</dbReference>
<dbReference type="EMBL" id="UYRS01000261">
    <property type="protein sequence ID" value="VDK22664.1"/>
    <property type="molecule type" value="Genomic_DNA"/>
</dbReference>
<dbReference type="InterPro" id="IPR012966">
    <property type="entry name" value="AHD"/>
</dbReference>
<feature type="domain" description="Anillin homology" evidence="1">
    <location>
        <begin position="211"/>
        <end position="299"/>
    </location>
</feature>
<protein>
    <submittedName>
        <fullName evidence="4">Anillin domain-containing protein</fullName>
    </submittedName>
</protein>
<evidence type="ECO:0000313" key="2">
    <source>
        <dbReference type="EMBL" id="VDK22664.1"/>
    </source>
</evidence>
<dbReference type="GO" id="GO:0031106">
    <property type="term" value="P:septin ring organization"/>
    <property type="evidence" value="ECO:0007669"/>
    <property type="project" value="TreeGrafter"/>
</dbReference>
<evidence type="ECO:0000259" key="1">
    <source>
        <dbReference type="Pfam" id="PF08174"/>
    </source>
</evidence>
<dbReference type="InterPro" id="IPR051364">
    <property type="entry name" value="Cytokinesis/Rho-signaling"/>
</dbReference>
<keyword evidence="3" id="KW-1185">Reference proteome</keyword>
<dbReference type="PANTHER" id="PTHR21538:SF24">
    <property type="entry name" value="PH DOMAIN-CONTAINING PROTEIN"/>
    <property type="match status" value="1"/>
</dbReference>
<accession>A0A0R3VV14</accession>
<dbReference type="WBParaSite" id="TASK_0000120001-mRNA-1">
    <property type="protein sequence ID" value="TASK_0000120001-mRNA-1"/>
    <property type="gene ID" value="TASK_0000120001"/>
</dbReference>
<dbReference type="OrthoDB" id="5817051at2759"/>
<dbReference type="GO" id="GO:0005826">
    <property type="term" value="C:actomyosin contractile ring"/>
    <property type="evidence" value="ECO:0007669"/>
    <property type="project" value="TreeGrafter"/>
</dbReference>
<dbReference type="Pfam" id="PF08174">
    <property type="entry name" value="Anillin"/>
    <property type="match status" value="1"/>
</dbReference>
<gene>
    <name evidence="2" type="ORF">TASK_LOCUS1201</name>
</gene>
<name>A0A0R3VV14_TAEAS</name>